<feature type="transmembrane region" description="Helical" evidence="1">
    <location>
        <begin position="16"/>
        <end position="37"/>
    </location>
</feature>
<keyword evidence="1" id="KW-1133">Transmembrane helix</keyword>
<evidence type="ECO:0000256" key="1">
    <source>
        <dbReference type="SAM" id="Phobius"/>
    </source>
</evidence>
<protein>
    <submittedName>
        <fullName evidence="2">Uncharacterized protein</fullName>
    </submittedName>
</protein>
<reference evidence="2" key="1">
    <citation type="submission" date="2020-11" db="EMBL/GenBank/DDBJ databases">
        <authorList>
            <consortium name="DOE Joint Genome Institute"/>
            <person name="Ahrendt S."/>
            <person name="Riley R."/>
            <person name="Andreopoulos W."/>
            <person name="Labutti K."/>
            <person name="Pangilinan J."/>
            <person name="Ruiz-Duenas F.J."/>
            <person name="Barrasa J.M."/>
            <person name="Sanchez-Garcia M."/>
            <person name="Camarero S."/>
            <person name="Miyauchi S."/>
            <person name="Serrano A."/>
            <person name="Linde D."/>
            <person name="Babiker R."/>
            <person name="Drula E."/>
            <person name="Ayuso-Fernandez I."/>
            <person name="Pacheco R."/>
            <person name="Padilla G."/>
            <person name="Ferreira P."/>
            <person name="Barriuso J."/>
            <person name="Kellner H."/>
            <person name="Castanera R."/>
            <person name="Alfaro M."/>
            <person name="Ramirez L."/>
            <person name="Pisabarro A.G."/>
            <person name="Kuo A."/>
            <person name="Tritt A."/>
            <person name="Lipzen A."/>
            <person name="He G."/>
            <person name="Yan M."/>
            <person name="Ng V."/>
            <person name="Cullen D."/>
            <person name="Martin F."/>
            <person name="Rosso M.-N."/>
            <person name="Henrissat B."/>
            <person name="Hibbett D."/>
            <person name="Martinez A.T."/>
            <person name="Grigoriev I.V."/>
        </authorList>
    </citation>
    <scope>NUCLEOTIDE SEQUENCE</scope>
    <source>
        <strain evidence="2">AH 40177</strain>
    </source>
</reference>
<evidence type="ECO:0000313" key="2">
    <source>
        <dbReference type="EMBL" id="KAF9069092.1"/>
    </source>
</evidence>
<evidence type="ECO:0000313" key="3">
    <source>
        <dbReference type="Proteomes" id="UP000772434"/>
    </source>
</evidence>
<proteinExistence type="predicted"/>
<accession>A0A9P5U7Q8</accession>
<keyword evidence="3" id="KW-1185">Reference proteome</keyword>
<keyword evidence="1" id="KW-0472">Membrane</keyword>
<comment type="caution">
    <text evidence="2">The sequence shown here is derived from an EMBL/GenBank/DDBJ whole genome shotgun (WGS) entry which is preliminary data.</text>
</comment>
<organism evidence="2 3">
    <name type="scientific">Rhodocollybia butyracea</name>
    <dbReference type="NCBI Taxonomy" id="206335"/>
    <lineage>
        <taxon>Eukaryota</taxon>
        <taxon>Fungi</taxon>
        <taxon>Dikarya</taxon>
        <taxon>Basidiomycota</taxon>
        <taxon>Agaricomycotina</taxon>
        <taxon>Agaricomycetes</taxon>
        <taxon>Agaricomycetidae</taxon>
        <taxon>Agaricales</taxon>
        <taxon>Marasmiineae</taxon>
        <taxon>Omphalotaceae</taxon>
        <taxon>Rhodocollybia</taxon>
    </lineage>
</organism>
<name>A0A9P5U7Q8_9AGAR</name>
<sequence>MIGTLSSRTSFQNHTLYVFLLLFYHSHLMVSGWPFLLRSTKVFNKSIPSEAEITENDVLRVALHKPLTVLTLNPLVTRSEVLDPTSKPNLYTTHEDIKLLGIKSDIVSTADCTLTDDGISLALGRC</sequence>
<gene>
    <name evidence="2" type="ORF">BDP27DRAFT_1326005</name>
</gene>
<keyword evidence="1" id="KW-0812">Transmembrane</keyword>
<dbReference type="Proteomes" id="UP000772434">
    <property type="component" value="Unassembled WGS sequence"/>
</dbReference>
<dbReference type="AlphaFoldDB" id="A0A9P5U7Q8"/>
<dbReference type="EMBL" id="JADNRY010000054">
    <property type="protein sequence ID" value="KAF9069092.1"/>
    <property type="molecule type" value="Genomic_DNA"/>
</dbReference>